<evidence type="ECO:0000313" key="2">
    <source>
        <dbReference type="Proteomes" id="UP001223420"/>
    </source>
</evidence>
<dbReference type="AlphaFoldDB" id="A0AAJ1TT18"/>
<proteinExistence type="predicted"/>
<dbReference type="RefSeq" id="WP_230366166.1">
    <property type="nucleotide sequence ID" value="NZ_JAJALK010000004.1"/>
</dbReference>
<organism evidence="1 2">
    <name type="scientific">Methylobacterium brachiatum</name>
    <dbReference type="NCBI Taxonomy" id="269660"/>
    <lineage>
        <taxon>Bacteria</taxon>
        <taxon>Pseudomonadati</taxon>
        <taxon>Pseudomonadota</taxon>
        <taxon>Alphaproteobacteria</taxon>
        <taxon>Hyphomicrobiales</taxon>
        <taxon>Methylobacteriaceae</taxon>
        <taxon>Methylobacterium</taxon>
    </lineage>
</organism>
<sequence>MTLREALDAAGKAMAAEDVRTWIITEAGDILSPSWIEARVGTPLAGRRPHT</sequence>
<accession>A0AAJ1TT18</accession>
<gene>
    <name evidence="1" type="ORF">QO001_002339</name>
</gene>
<name>A0AAJ1TT18_9HYPH</name>
<comment type="caution">
    <text evidence="1">The sequence shown here is derived from an EMBL/GenBank/DDBJ whole genome shotgun (WGS) entry which is preliminary data.</text>
</comment>
<protein>
    <submittedName>
        <fullName evidence="1">Uncharacterized protein</fullName>
    </submittedName>
</protein>
<evidence type="ECO:0000313" key="1">
    <source>
        <dbReference type="EMBL" id="MDQ0543413.1"/>
    </source>
</evidence>
<dbReference type="Proteomes" id="UP001223420">
    <property type="component" value="Unassembled WGS sequence"/>
</dbReference>
<reference evidence="1" key="1">
    <citation type="submission" date="2023-07" db="EMBL/GenBank/DDBJ databases">
        <title>Genomic Encyclopedia of Type Strains, Phase IV (KMG-IV): sequencing the most valuable type-strain genomes for metagenomic binning, comparative biology and taxonomic classification.</title>
        <authorList>
            <person name="Goeker M."/>
        </authorList>
    </citation>
    <scope>NUCLEOTIDE SEQUENCE</scope>
    <source>
        <strain evidence="1">DSM 19569</strain>
    </source>
</reference>
<dbReference type="EMBL" id="JAUSWL010000003">
    <property type="protein sequence ID" value="MDQ0543413.1"/>
    <property type="molecule type" value="Genomic_DNA"/>
</dbReference>